<proteinExistence type="inferred from homology"/>
<evidence type="ECO:0000313" key="8">
    <source>
        <dbReference type="EMBL" id="EJK51518.1"/>
    </source>
</evidence>
<dbReference type="InterPro" id="IPR050767">
    <property type="entry name" value="Sel1_AlgK"/>
</dbReference>
<evidence type="ECO:0000256" key="6">
    <source>
        <dbReference type="SAM" id="MobiDB-lite"/>
    </source>
</evidence>
<dbReference type="InterPro" id="IPR011990">
    <property type="entry name" value="TPR-like_helical_dom_sf"/>
</dbReference>
<evidence type="ECO:0000313" key="9">
    <source>
        <dbReference type="Proteomes" id="UP000266841"/>
    </source>
</evidence>
<evidence type="ECO:0000256" key="5">
    <source>
        <dbReference type="PROSITE-ProRule" id="PRU00134"/>
    </source>
</evidence>
<dbReference type="PROSITE" id="PS01360">
    <property type="entry name" value="ZF_MYND_1"/>
    <property type="match status" value="1"/>
</dbReference>
<name>K0RCT1_THAOC</name>
<reference evidence="8 9" key="1">
    <citation type="journal article" date="2012" name="Genome Biol.">
        <title>Genome and low-iron response of an oceanic diatom adapted to chronic iron limitation.</title>
        <authorList>
            <person name="Lommer M."/>
            <person name="Specht M."/>
            <person name="Roy A.S."/>
            <person name="Kraemer L."/>
            <person name="Andreson R."/>
            <person name="Gutowska M.A."/>
            <person name="Wolf J."/>
            <person name="Bergner S.V."/>
            <person name="Schilhabel M.B."/>
            <person name="Klostermeier U.C."/>
            <person name="Beiko R.G."/>
            <person name="Rosenstiel P."/>
            <person name="Hippler M."/>
            <person name="Laroche J."/>
        </authorList>
    </citation>
    <scope>NUCLEOTIDE SEQUENCE [LARGE SCALE GENOMIC DNA]</scope>
    <source>
        <strain evidence="8 9">CCMP1005</strain>
    </source>
</reference>
<evidence type="ECO:0000256" key="4">
    <source>
        <dbReference type="ARBA" id="ARBA00038101"/>
    </source>
</evidence>
<accession>K0RCT1</accession>
<dbReference type="PROSITE" id="PS50865">
    <property type="entry name" value="ZF_MYND_2"/>
    <property type="match status" value="1"/>
</dbReference>
<dbReference type="SUPFAM" id="SSF144232">
    <property type="entry name" value="HIT/MYND zinc finger-like"/>
    <property type="match status" value="1"/>
</dbReference>
<dbReference type="AlphaFoldDB" id="K0RCT1"/>
<dbReference type="SMART" id="SM00671">
    <property type="entry name" value="SEL1"/>
    <property type="match status" value="3"/>
</dbReference>
<evidence type="ECO:0000256" key="2">
    <source>
        <dbReference type="ARBA" id="ARBA00022771"/>
    </source>
</evidence>
<dbReference type="Pfam" id="PF08238">
    <property type="entry name" value="Sel1"/>
    <property type="match status" value="3"/>
</dbReference>
<dbReference type="InterPro" id="IPR006597">
    <property type="entry name" value="Sel1-like"/>
</dbReference>
<keyword evidence="1" id="KW-0479">Metal-binding</keyword>
<feature type="region of interest" description="Disordered" evidence="6">
    <location>
        <begin position="108"/>
        <end position="172"/>
    </location>
</feature>
<dbReference type="Proteomes" id="UP000266841">
    <property type="component" value="Unassembled WGS sequence"/>
</dbReference>
<dbReference type="Pfam" id="PF01753">
    <property type="entry name" value="zf-MYND"/>
    <property type="match status" value="1"/>
</dbReference>
<dbReference type="PANTHER" id="PTHR11102:SF160">
    <property type="entry name" value="ERAD-ASSOCIATED E3 UBIQUITIN-PROTEIN LIGASE COMPONENT HRD3"/>
    <property type="match status" value="1"/>
</dbReference>
<sequence length="520" mass="58067">MLVELLNVVELPILAEIFLSFAPARHPLLPLGLEGTSLGPRHDAPPQVGWLGWRQKVVPFFRLVPVRSEKGARLPSLLSLEEGPVGCRLVARSSEGYNEVSDRFQLRHHEGLGTPSTPSPHPSRRRVVGVRPSAPVRQQGNDCPPADRRQSRRSQSAPRFRRRRDGDGDPALSIHWSRLRSLRAITTSAPPITISHARGTQPRLLLAGHKVVPSTSFYTMSCVPVVVDGDEVCANCGKQGSDTVKLKNCTACRLVKYCGVDCQRAHRKQHKKACKRRAAELKDEQLYSQGHERMEGDFCPICTLPIALPVGRNSTNNVCCMKRICDGCHYAAQLRGMFDCTFCRTPMPDNDADMLAKLRARVEKEVPEAIHLLGLQYFYGGLGIQKDMRRAVELWTEAAELGSVEALFNLGIEYESGKLVQQDKAKAAEFYTKAAVQGHVESRYNLGVLERNRRNYDRAVKHWLISAKMGDKESLENIEEAFMVGGLATKEHYAEALKGYQAAVEEMKSHDRDEAKRLGF</sequence>
<comment type="similarity">
    <text evidence="4">Belongs to the sel-1 family.</text>
</comment>
<dbReference type="EMBL" id="AGNL01041512">
    <property type="protein sequence ID" value="EJK51518.1"/>
    <property type="molecule type" value="Genomic_DNA"/>
</dbReference>
<dbReference type="InterPro" id="IPR002893">
    <property type="entry name" value="Znf_MYND"/>
</dbReference>
<dbReference type="PANTHER" id="PTHR11102">
    <property type="entry name" value="SEL-1-LIKE PROTEIN"/>
    <property type="match status" value="1"/>
</dbReference>
<dbReference type="Gene3D" id="1.25.40.10">
    <property type="entry name" value="Tetratricopeptide repeat domain"/>
    <property type="match status" value="1"/>
</dbReference>
<comment type="caution">
    <text evidence="8">The sequence shown here is derived from an EMBL/GenBank/DDBJ whole genome shotgun (WGS) entry which is preliminary data.</text>
</comment>
<keyword evidence="3" id="KW-0862">Zinc</keyword>
<keyword evidence="2 5" id="KW-0863">Zinc-finger</keyword>
<evidence type="ECO:0000256" key="3">
    <source>
        <dbReference type="ARBA" id="ARBA00022833"/>
    </source>
</evidence>
<gene>
    <name evidence="8" type="ORF">THAOC_29303</name>
</gene>
<feature type="domain" description="MYND-type" evidence="7">
    <location>
        <begin position="233"/>
        <end position="274"/>
    </location>
</feature>
<protein>
    <recommendedName>
        <fullName evidence="7">MYND-type domain-containing protein</fullName>
    </recommendedName>
</protein>
<organism evidence="8 9">
    <name type="scientific">Thalassiosira oceanica</name>
    <name type="common">Marine diatom</name>
    <dbReference type="NCBI Taxonomy" id="159749"/>
    <lineage>
        <taxon>Eukaryota</taxon>
        <taxon>Sar</taxon>
        <taxon>Stramenopiles</taxon>
        <taxon>Ochrophyta</taxon>
        <taxon>Bacillariophyta</taxon>
        <taxon>Coscinodiscophyceae</taxon>
        <taxon>Thalassiosirophycidae</taxon>
        <taxon>Thalassiosirales</taxon>
        <taxon>Thalassiosiraceae</taxon>
        <taxon>Thalassiosira</taxon>
    </lineage>
</organism>
<dbReference type="GO" id="GO:0008270">
    <property type="term" value="F:zinc ion binding"/>
    <property type="evidence" value="ECO:0007669"/>
    <property type="project" value="UniProtKB-KW"/>
</dbReference>
<keyword evidence="9" id="KW-1185">Reference proteome</keyword>
<dbReference type="SUPFAM" id="SSF81901">
    <property type="entry name" value="HCP-like"/>
    <property type="match status" value="1"/>
</dbReference>
<dbReference type="Gene3D" id="6.10.140.2220">
    <property type="match status" value="1"/>
</dbReference>
<evidence type="ECO:0000256" key="1">
    <source>
        <dbReference type="ARBA" id="ARBA00022723"/>
    </source>
</evidence>
<evidence type="ECO:0000259" key="7">
    <source>
        <dbReference type="PROSITE" id="PS50865"/>
    </source>
</evidence>
<dbReference type="eggNOG" id="ENOG502RZ2E">
    <property type="taxonomic scope" value="Eukaryota"/>
</dbReference>
<dbReference type="OrthoDB" id="193263at2759"/>